<protein>
    <recommendedName>
        <fullName evidence="1">DUF5824 domain-containing protein</fullName>
    </recommendedName>
</protein>
<reference evidence="2" key="1">
    <citation type="journal article" date="2020" name="Nature">
        <title>Giant virus diversity and host interactions through global metagenomics.</title>
        <authorList>
            <person name="Schulz F."/>
            <person name="Roux S."/>
            <person name="Paez-Espino D."/>
            <person name="Jungbluth S."/>
            <person name="Walsh D.A."/>
            <person name="Denef V.J."/>
            <person name="McMahon K.D."/>
            <person name="Konstantinidis K.T."/>
            <person name="Eloe-Fadrosh E.A."/>
            <person name="Kyrpides N.C."/>
            <person name="Woyke T."/>
        </authorList>
    </citation>
    <scope>NUCLEOTIDE SEQUENCE</scope>
    <source>
        <strain evidence="2">GVMAG-M-3300023174-134</strain>
    </source>
</reference>
<sequence length="158" mass="18244">MSIPQRYIPKSLSNADTRKQYKNIMKSRKLYTRGKYYKRPKIKSFKNKKSNHINNAKRIYNIEHFGPTRELSKKTRCSLKTLKKIVNKGKGAYYSNGSRPNQTPESWGVARLASSVTGGKASIVDFNLLEEGCAKDSLALKLARRNNKNIRRTRKFMK</sequence>
<dbReference type="InterPro" id="IPR043862">
    <property type="entry name" value="DUF5824"/>
</dbReference>
<name>A0A6C0DCG0_9ZZZZ</name>
<feature type="domain" description="DUF5824" evidence="1">
    <location>
        <begin position="4"/>
        <end position="123"/>
    </location>
</feature>
<proteinExistence type="predicted"/>
<dbReference type="Pfam" id="PF19141">
    <property type="entry name" value="DUF5824"/>
    <property type="match status" value="1"/>
</dbReference>
<organism evidence="2">
    <name type="scientific">viral metagenome</name>
    <dbReference type="NCBI Taxonomy" id="1070528"/>
    <lineage>
        <taxon>unclassified sequences</taxon>
        <taxon>metagenomes</taxon>
        <taxon>organismal metagenomes</taxon>
    </lineage>
</organism>
<dbReference type="EMBL" id="MN739578">
    <property type="protein sequence ID" value="QHT14070.1"/>
    <property type="molecule type" value="Genomic_DNA"/>
</dbReference>
<accession>A0A6C0DCG0</accession>
<evidence type="ECO:0000259" key="1">
    <source>
        <dbReference type="Pfam" id="PF19141"/>
    </source>
</evidence>
<evidence type="ECO:0000313" key="2">
    <source>
        <dbReference type="EMBL" id="QHT14070.1"/>
    </source>
</evidence>
<dbReference type="AlphaFoldDB" id="A0A6C0DCG0"/>